<proteinExistence type="predicted"/>
<name>A0A0W8E537_9ZZZZ</name>
<gene>
    <name evidence="1" type="ORF">ASZ90_018799</name>
</gene>
<protein>
    <recommendedName>
        <fullName evidence="2">Cyclic lactone autoinducer peptide</fullName>
    </recommendedName>
</protein>
<accession>A0A0W8E537</accession>
<dbReference type="PROSITE" id="PS51257">
    <property type="entry name" value="PROKAR_LIPOPROTEIN"/>
    <property type="match status" value="1"/>
</dbReference>
<organism evidence="1">
    <name type="scientific">hydrocarbon metagenome</name>
    <dbReference type="NCBI Taxonomy" id="938273"/>
    <lineage>
        <taxon>unclassified sequences</taxon>
        <taxon>metagenomes</taxon>
        <taxon>ecological metagenomes</taxon>
    </lineage>
</organism>
<comment type="caution">
    <text evidence="1">The sequence shown here is derived from an EMBL/GenBank/DDBJ whole genome shotgun (WGS) entry which is preliminary data.</text>
</comment>
<reference evidence="1" key="1">
    <citation type="journal article" date="2015" name="Proc. Natl. Acad. Sci. U.S.A.">
        <title>Networks of energetic and metabolic interactions define dynamics in microbial communities.</title>
        <authorList>
            <person name="Embree M."/>
            <person name="Liu J.K."/>
            <person name="Al-Bassam M.M."/>
            <person name="Zengler K."/>
        </authorList>
    </citation>
    <scope>NUCLEOTIDE SEQUENCE</scope>
</reference>
<dbReference type="AlphaFoldDB" id="A0A0W8E537"/>
<dbReference type="EMBL" id="LNQE01001868">
    <property type="protein sequence ID" value="KUG03764.1"/>
    <property type="molecule type" value="Genomic_DNA"/>
</dbReference>
<evidence type="ECO:0000313" key="1">
    <source>
        <dbReference type="EMBL" id="KUG03764.1"/>
    </source>
</evidence>
<evidence type="ECO:0008006" key="2">
    <source>
        <dbReference type="Google" id="ProtNLM"/>
    </source>
</evidence>
<dbReference type="InterPro" id="IPR009229">
    <property type="entry name" value="AgrD"/>
</dbReference>
<sequence>MKKTFYSILGIAVVALIFIANVASASACVWGHYQPEVPESLRK</sequence>
<dbReference type="NCBIfam" id="TIGR04223">
    <property type="entry name" value="quorum_AgrD"/>
    <property type="match status" value="1"/>
</dbReference>